<dbReference type="InterPro" id="IPR002104">
    <property type="entry name" value="Integrase_catalytic"/>
</dbReference>
<dbReference type="GO" id="GO:0003677">
    <property type="term" value="F:DNA binding"/>
    <property type="evidence" value="ECO:0007669"/>
    <property type="project" value="UniProtKB-UniRule"/>
</dbReference>
<name>A0A2T0VL86_9GAMM</name>
<dbReference type="GO" id="GO:0015074">
    <property type="term" value="P:DNA integration"/>
    <property type="evidence" value="ECO:0007669"/>
    <property type="project" value="UniProtKB-KW"/>
</dbReference>
<dbReference type="PANTHER" id="PTHR30629:SF2">
    <property type="entry name" value="PROPHAGE INTEGRASE INTS-RELATED"/>
    <property type="match status" value="1"/>
</dbReference>
<dbReference type="Gene3D" id="1.10.443.10">
    <property type="entry name" value="Intergrase catalytic core"/>
    <property type="match status" value="1"/>
</dbReference>
<dbReference type="Pfam" id="PF00589">
    <property type="entry name" value="Phage_integrase"/>
    <property type="match status" value="1"/>
</dbReference>
<dbReference type="InterPro" id="IPR044068">
    <property type="entry name" value="CB"/>
</dbReference>
<dbReference type="InterPro" id="IPR025166">
    <property type="entry name" value="Integrase_DNA_bind_dom"/>
</dbReference>
<dbReference type="Gene3D" id="3.30.160.390">
    <property type="entry name" value="Integrase, DNA-binding domain"/>
    <property type="match status" value="1"/>
</dbReference>
<proteinExistence type="inferred from homology"/>
<gene>
    <name evidence="8" type="ORF">BCL64_11098</name>
</gene>
<keyword evidence="3 5" id="KW-0238">DNA-binding</keyword>
<dbReference type="RefSeq" id="WP_106231277.1">
    <property type="nucleotide sequence ID" value="NZ_PVTM01000010.1"/>
</dbReference>
<evidence type="ECO:0000313" key="9">
    <source>
        <dbReference type="Proteomes" id="UP000239896"/>
    </source>
</evidence>
<accession>A0A2T0VL86</accession>
<dbReference type="SUPFAM" id="SSF56349">
    <property type="entry name" value="DNA breaking-rejoining enzymes"/>
    <property type="match status" value="1"/>
</dbReference>
<dbReference type="PROSITE" id="PS51898">
    <property type="entry name" value="TYR_RECOMBINASE"/>
    <property type="match status" value="1"/>
</dbReference>
<dbReference type="PANTHER" id="PTHR30629">
    <property type="entry name" value="PROPHAGE INTEGRASE"/>
    <property type="match status" value="1"/>
</dbReference>
<dbReference type="CDD" id="cd00801">
    <property type="entry name" value="INT_P4_C"/>
    <property type="match status" value="1"/>
</dbReference>
<comment type="caution">
    <text evidence="8">The sequence shown here is derived from an EMBL/GenBank/DDBJ whole genome shotgun (WGS) entry which is preliminary data.</text>
</comment>
<reference evidence="8 9" key="1">
    <citation type="submission" date="2018-03" db="EMBL/GenBank/DDBJ databases">
        <title>Comparative analysis of microorganisms from saline springs in Andes Mountain Range, Colombia.</title>
        <authorList>
            <person name="Rubin E."/>
        </authorList>
    </citation>
    <scope>NUCLEOTIDE SEQUENCE [LARGE SCALE GENOMIC DNA]</scope>
    <source>
        <strain evidence="8 9">USBA 854</strain>
    </source>
</reference>
<evidence type="ECO:0000256" key="4">
    <source>
        <dbReference type="ARBA" id="ARBA00023172"/>
    </source>
</evidence>
<dbReference type="AlphaFoldDB" id="A0A2T0VL86"/>
<protein>
    <submittedName>
        <fullName evidence="8">Integrase</fullName>
    </submittedName>
</protein>
<dbReference type="EMBL" id="PVTM01000010">
    <property type="protein sequence ID" value="PRY70997.1"/>
    <property type="molecule type" value="Genomic_DNA"/>
</dbReference>
<comment type="similarity">
    <text evidence="1">Belongs to the 'phage' integrase family.</text>
</comment>
<dbReference type="InterPro" id="IPR050808">
    <property type="entry name" value="Phage_Integrase"/>
</dbReference>
<dbReference type="InterPro" id="IPR010998">
    <property type="entry name" value="Integrase_recombinase_N"/>
</dbReference>
<dbReference type="GO" id="GO:0006310">
    <property type="term" value="P:DNA recombination"/>
    <property type="evidence" value="ECO:0007669"/>
    <property type="project" value="UniProtKB-KW"/>
</dbReference>
<sequence>MAQPTNKLTATAVRNAKPREKTYRLADGGGMYLEVSPSGGRYWRLKYRLHGKEKRLALGVFPEVSLAEAREARDSSRKLIAQGVDPVAARRAERRASEVSAANTLAAIAEEWLEEVHKNKVVPDHYRHDRRRLELHLLPVLGNRPLVEITAGELLDALRRIERQRKLETAKRVRTLASLVFRYAIATERADRDPAADLKGALRAPQIRHHAAITEPEEIAKLMRAVYAYSGEPATLAALKLSALVFVRPGELRKAEWADVDLDAGTWSFTASKNGPPLIVPLPSQAVEILTDLHDLTGHGRYVLPGARSAARPMSENAITAAMAGMGYKGRMTAHGFRAMARTVLEERLGYPPAIIEQQLAHVVKDANGRAYNRTAHLEQRKAMLQAWADYLDALREGAGNVVPIRGQA</sequence>
<feature type="domain" description="Tyr recombinase" evidence="6">
    <location>
        <begin position="209"/>
        <end position="385"/>
    </location>
</feature>
<feature type="domain" description="Core-binding (CB)" evidence="7">
    <location>
        <begin position="103"/>
        <end position="185"/>
    </location>
</feature>
<keyword evidence="9" id="KW-1185">Reference proteome</keyword>
<dbReference type="InterPro" id="IPR013762">
    <property type="entry name" value="Integrase-like_cat_sf"/>
</dbReference>
<dbReference type="Proteomes" id="UP000239896">
    <property type="component" value="Unassembled WGS sequence"/>
</dbReference>
<dbReference type="Pfam" id="PF22022">
    <property type="entry name" value="Phage_int_M"/>
    <property type="match status" value="1"/>
</dbReference>
<organism evidence="8 9">
    <name type="scientific">Halomonas ventosae</name>
    <dbReference type="NCBI Taxonomy" id="229007"/>
    <lineage>
        <taxon>Bacteria</taxon>
        <taxon>Pseudomonadati</taxon>
        <taxon>Pseudomonadota</taxon>
        <taxon>Gammaproteobacteria</taxon>
        <taxon>Oceanospirillales</taxon>
        <taxon>Halomonadaceae</taxon>
        <taxon>Halomonas</taxon>
    </lineage>
</organism>
<dbReference type="Pfam" id="PF13356">
    <property type="entry name" value="Arm-DNA-bind_3"/>
    <property type="match status" value="1"/>
</dbReference>
<evidence type="ECO:0000256" key="1">
    <source>
        <dbReference type="ARBA" id="ARBA00008857"/>
    </source>
</evidence>
<keyword evidence="4" id="KW-0233">DNA recombination</keyword>
<keyword evidence="2" id="KW-0229">DNA integration</keyword>
<evidence type="ECO:0000256" key="3">
    <source>
        <dbReference type="ARBA" id="ARBA00023125"/>
    </source>
</evidence>
<evidence type="ECO:0000256" key="2">
    <source>
        <dbReference type="ARBA" id="ARBA00022908"/>
    </source>
</evidence>
<dbReference type="InterPro" id="IPR053876">
    <property type="entry name" value="Phage_int_M"/>
</dbReference>
<dbReference type="InterPro" id="IPR038488">
    <property type="entry name" value="Integrase_DNA-bd_sf"/>
</dbReference>
<evidence type="ECO:0000256" key="5">
    <source>
        <dbReference type="PROSITE-ProRule" id="PRU01248"/>
    </source>
</evidence>
<dbReference type="PROSITE" id="PS51900">
    <property type="entry name" value="CB"/>
    <property type="match status" value="1"/>
</dbReference>
<dbReference type="InterPro" id="IPR011010">
    <property type="entry name" value="DNA_brk_join_enz"/>
</dbReference>
<evidence type="ECO:0000259" key="6">
    <source>
        <dbReference type="PROSITE" id="PS51898"/>
    </source>
</evidence>
<dbReference type="Gene3D" id="1.10.150.130">
    <property type="match status" value="1"/>
</dbReference>
<evidence type="ECO:0000259" key="7">
    <source>
        <dbReference type="PROSITE" id="PS51900"/>
    </source>
</evidence>
<evidence type="ECO:0000313" key="8">
    <source>
        <dbReference type="EMBL" id="PRY70997.1"/>
    </source>
</evidence>